<organism evidence="8 9">
    <name type="scientific">Umbelopsis ramanniana AG</name>
    <dbReference type="NCBI Taxonomy" id="1314678"/>
    <lineage>
        <taxon>Eukaryota</taxon>
        <taxon>Fungi</taxon>
        <taxon>Fungi incertae sedis</taxon>
        <taxon>Mucoromycota</taxon>
        <taxon>Mucoromycotina</taxon>
        <taxon>Umbelopsidomycetes</taxon>
        <taxon>Umbelopsidales</taxon>
        <taxon>Umbelopsidaceae</taxon>
        <taxon>Umbelopsis</taxon>
    </lineage>
</organism>
<keyword evidence="2" id="KW-1017">Isopeptide bond</keyword>
<keyword evidence="9" id="KW-1185">Reference proteome</keyword>
<feature type="domain" description="Cullin family profile" evidence="7">
    <location>
        <begin position="420"/>
        <end position="654"/>
    </location>
</feature>
<dbReference type="EMBL" id="MU620916">
    <property type="protein sequence ID" value="KAI8579944.1"/>
    <property type="molecule type" value="Genomic_DNA"/>
</dbReference>
<evidence type="ECO:0000313" key="9">
    <source>
        <dbReference type="Proteomes" id="UP001206595"/>
    </source>
</evidence>
<dbReference type="GO" id="GO:0005737">
    <property type="term" value="C:cytoplasm"/>
    <property type="evidence" value="ECO:0007669"/>
    <property type="project" value="UniProtKB-ARBA"/>
</dbReference>
<feature type="compositionally biased region" description="Basic residues" evidence="6">
    <location>
        <begin position="1"/>
        <end position="13"/>
    </location>
</feature>
<dbReference type="Pfam" id="PF10557">
    <property type="entry name" value="Cullin_Nedd8"/>
    <property type="match status" value="1"/>
</dbReference>
<evidence type="ECO:0000259" key="7">
    <source>
        <dbReference type="PROSITE" id="PS50069"/>
    </source>
</evidence>
<dbReference type="SUPFAM" id="SSF46785">
    <property type="entry name" value="Winged helix' DNA-binding domain"/>
    <property type="match status" value="1"/>
</dbReference>
<dbReference type="SMART" id="SM00884">
    <property type="entry name" value="Cullin_Nedd8"/>
    <property type="match status" value="1"/>
</dbReference>
<protein>
    <recommendedName>
        <fullName evidence="7">Cullin family profile domain-containing protein</fullName>
    </recommendedName>
</protein>
<comment type="caution">
    <text evidence="8">The sequence shown here is derived from an EMBL/GenBank/DDBJ whole genome shotgun (WGS) entry which is preliminary data.</text>
</comment>
<dbReference type="InterPro" id="IPR036390">
    <property type="entry name" value="WH_DNA-bd_sf"/>
</dbReference>
<gene>
    <name evidence="8" type="ORF">K450DRAFT_239840</name>
</gene>
<dbReference type="GeneID" id="75914178"/>
<dbReference type="Pfam" id="PF26557">
    <property type="entry name" value="Cullin_AB"/>
    <property type="match status" value="1"/>
</dbReference>
<evidence type="ECO:0000256" key="5">
    <source>
        <dbReference type="RuleBase" id="RU003829"/>
    </source>
</evidence>
<evidence type="ECO:0000256" key="6">
    <source>
        <dbReference type="SAM" id="MobiDB-lite"/>
    </source>
</evidence>
<dbReference type="SUPFAM" id="SSF74788">
    <property type="entry name" value="Cullin repeat-like"/>
    <property type="match status" value="1"/>
</dbReference>
<dbReference type="InterPro" id="IPR016157">
    <property type="entry name" value="Cullin_CS"/>
</dbReference>
<dbReference type="InterPro" id="IPR045093">
    <property type="entry name" value="Cullin"/>
</dbReference>
<dbReference type="InterPro" id="IPR019559">
    <property type="entry name" value="Cullin_neddylation_domain"/>
</dbReference>
<dbReference type="InterPro" id="IPR036317">
    <property type="entry name" value="Cullin_homology_sf"/>
</dbReference>
<keyword evidence="3" id="KW-0832">Ubl conjugation</keyword>
<dbReference type="GO" id="GO:0006915">
    <property type="term" value="P:apoptotic process"/>
    <property type="evidence" value="ECO:0007669"/>
    <property type="project" value="UniProtKB-ARBA"/>
</dbReference>
<dbReference type="Gene3D" id="1.20.1310.10">
    <property type="entry name" value="Cullin Repeats"/>
    <property type="match status" value="4"/>
</dbReference>
<dbReference type="GO" id="GO:0006950">
    <property type="term" value="P:response to stress"/>
    <property type="evidence" value="ECO:0007669"/>
    <property type="project" value="UniProtKB-ARBA"/>
</dbReference>
<dbReference type="PROSITE" id="PS50069">
    <property type="entry name" value="CULLIN_2"/>
    <property type="match status" value="1"/>
</dbReference>
<dbReference type="PROSITE" id="PS01256">
    <property type="entry name" value="CULLIN_1"/>
    <property type="match status" value="1"/>
</dbReference>
<dbReference type="Gene3D" id="3.30.230.130">
    <property type="entry name" value="Cullin, Chain C, Domain 2"/>
    <property type="match status" value="1"/>
</dbReference>
<dbReference type="SUPFAM" id="SSF75632">
    <property type="entry name" value="Cullin homology domain"/>
    <property type="match status" value="1"/>
</dbReference>
<dbReference type="PANTHER" id="PTHR11932">
    <property type="entry name" value="CULLIN"/>
    <property type="match status" value="1"/>
</dbReference>
<evidence type="ECO:0000256" key="2">
    <source>
        <dbReference type="ARBA" id="ARBA00022499"/>
    </source>
</evidence>
<dbReference type="AlphaFoldDB" id="A0AAD5HEC6"/>
<dbReference type="InterPro" id="IPR036388">
    <property type="entry name" value="WH-like_DNA-bd_sf"/>
</dbReference>
<dbReference type="GO" id="GO:0010468">
    <property type="term" value="P:regulation of gene expression"/>
    <property type="evidence" value="ECO:0007669"/>
    <property type="project" value="UniProtKB-ARBA"/>
</dbReference>
<dbReference type="InterPro" id="IPR016158">
    <property type="entry name" value="Cullin_homology"/>
</dbReference>
<evidence type="ECO:0000313" key="8">
    <source>
        <dbReference type="EMBL" id="KAI8579944.1"/>
    </source>
</evidence>
<accession>A0AAD5HEC6</accession>
<dbReference type="GO" id="GO:0031461">
    <property type="term" value="C:cullin-RING ubiquitin ligase complex"/>
    <property type="evidence" value="ECO:0007669"/>
    <property type="project" value="InterPro"/>
</dbReference>
<dbReference type="Pfam" id="PF00888">
    <property type="entry name" value="Cullin"/>
    <property type="match status" value="1"/>
</dbReference>
<dbReference type="GO" id="GO:0000278">
    <property type="term" value="P:mitotic cell cycle"/>
    <property type="evidence" value="ECO:0007669"/>
    <property type="project" value="UniProtKB-ARBA"/>
</dbReference>
<feature type="region of interest" description="Disordered" evidence="6">
    <location>
        <begin position="345"/>
        <end position="364"/>
    </location>
</feature>
<proteinExistence type="inferred from homology"/>
<dbReference type="Gene3D" id="1.10.10.10">
    <property type="entry name" value="Winged helix-like DNA-binding domain superfamily/Winged helix DNA-binding domain"/>
    <property type="match status" value="1"/>
</dbReference>
<dbReference type="InterPro" id="IPR001373">
    <property type="entry name" value="Cullin_N"/>
</dbReference>
<dbReference type="GO" id="GO:0043161">
    <property type="term" value="P:proteasome-mediated ubiquitin-dependent protein catabolic process"/>
    <property type="evidence" value="ECO:0007669"/>
    <property type="project" value="UniProtKB-ARBA"/>
</dbReference>
<comment type="similarity">
    <text evidence="1 4 5">Belongs to the cullin family.</text>
</comment>
<evidence type="ECO:0000256" key="4">
    <source>
        <dbReference type="PROSITE-ProRule" id="PRU00330"/>
    </source>
</evidence>
<dbReference type="FunFam" id="1.20.1310.10:FF:000001">
    <property type="entry name" value="Cullin 3"/>
    <property type="match status" value="1"/>
</dbReference>
<dbReference type="InterPro" id="IPR016159">
    <property type="entry name" value="Cullin_repeat-like_dom_sf"/>
</dbReference>
<dbReference type="FunFam" id="1.20.1310.10:FF:000002">
    <property type="entry name" value="cullin-3 isoform X1"/>
    <property type="match status" value="1"/>
</dbReference>
<dbReference type="Proteomes" id="UP001206595">
    <property type="component" value="Unassembled WGS sequence"/>
</dbReference>
<dbReference type="InterPro" id="IPR059120">
    <property type="entry name" value="Cullin-like_AB"/>
</dbReference>
<feature type="region of interest" description="Disordered" evidence="6">
    <location>
        <begin position="1"/>
        <end position="20"/>
    </location>
</feature>
<evidence type="ECO:0000256" key="1">
    <source>
        <dbReference type="ARBA" id="ARBA00006019"/>
    </source>
</evidence>
<dbReference type="FunFam" id="1.10.10.10:FF:000091">
    <property type="entry name" value="Cullin 3"/>
    <property type="match status" value="1"/>
</dbReference>
<name>A0AAD5HEC6_UMBRA</name>
<dbReference type="GO" id="GO:0007165">
    <property type="term" value="P:signal transduction"/>
    <property type="evidence" value="ECO:0007669"/>
    <property type="project" value="UniProtKB-ARBA"/>
</dbReference>
<dbReference type="GO" id="GO:0080090">
    <property type="term" value="P:regulation of primary metabolic process"/>
    <property type="evidence" value="ECO:0007669"/>
    <property type="project" value="UniProtKB-ARBA"/>
</dbReference>
<reference evidence="8" key="2">
    <citation type="journal article" date="2022" name="Proc. Natl. Acad. Sci. U.S.A.">
        <title>Diploid-dominant life cycles characterize the early evolution of Fungi.</title>
        <authorList>
            <person name="Amses K.R."/>
            <person name="Simmons D.R."/>
            <person name="Longcore J.E."/>
            <person name="Mondo S.J."/>
            <person name="Seto K."/>
            <person name="Jeronimo G.H."/>
            <person name="Bonds A.E."/>
            <person name="Quandt C.A."/>
            <person name="Davis W.J."/>
            <person name="Chang Y."/>
            <person name="Federici B.A."/>
            <person name="Kuo A."/>
            <person name="LaButti K."/>
            <person name="Pangilinan J."/>
            <person name="Andreopoulos W."/>
            <person name="Tritt A."/>
            <person name="Riley R."/>
            <person name="Hundley H."/>
            <person name="Johnson J."/>
            <person name="Lipzen A."/>
            <person name="Barry K."/>
            <person name="Lang B.F."/>
            <person name="Cuomo C.A."/>
            <person name="Buchler N.E."/>
            <person name="Grigoriev I.V."/>
            <person name="Spatafora J.W."/>
            <person name="Stajich J.E."/>
            <person name="James T.Y."/>
        </authorList>
    </citation>
    <scope>NUCLEOTIDE SEQUENCE</scope>
    <source>
        <strain evidence="8">AG</strain>
    </source>
</reference>
<dbReference type="RefSeq" id="XP_051444948.1">
    <property type="nucleotide sequence ID" value="XM_051588833.1"/>
</dbReference>
<dbReference type="SMART" id="SM00182">
    <property type="entry name" value="CULLIN"/>
    <property type="match status" value="1"/>
</dbReference>
<evidence type="ECO:0000256" key="3">
    <source>
        <dbReference type="ARBA" id="ARBA00022843"/>
    </source>
</evidence>
<dbReference type="GO" id="GO:0031625">
    <property type="term" value="F:ubiquitin protein ligase binding"/>
    <property type="evidence" value="ECO:0007669"/>
    <property type="project" value="InterPro"/>
</dbReference>
<reference evidence="8" key="1">
    <citation type="submission" date="2021-06" db="EMBL/GenBank/DDBJ databases">
        <authorList>
            <consortium name="DOE Joint Genome Institute"/>
            <person name="Mondo S.J."/>
            <person name="Amses K.R."/>
            <person name="Simmons D.R."/>
            <person name="Longcore J.E."/>
            <person name="Seto K."/>
            <person name="Alves G.H."/>
            <person name="Bonds A.E."/>
            <person name="Quandt C.A."/>
            <person name="Davis W.J."/>
            <person name="Chang Y."/>
            <person name="Letcher P.M."/>
            <person name="Powell M.J."/>
            <person name="Kuo A."/>
            <person name="Labutti K."/>
            <person name="Pangilinan J."/>
            <person name="Andreopoulos W."/>
            <person name="Tritt A."/>
            <person name="Riley R."/>
            <person name="Hundley H."/>
            <person name="Johnson J."/>
            <person name="Lipzen A."/>
            <person name="Barry K."/>
            <person name="Berbee M.L."/>
            <person name="Buchler N.E."/>
            <person name="Grigoriev I.V."/>
            <person name="Spatafora J.W."/>
            <person name="Stajich J.E."/>
            <person name="James T.Y."/>
        </authorList>
    </citation>
    <scope>NUCLEOTIDE SEQUENCE</scope>
    <source>
        <strain evidence="8">AG</strain>
    </source>
</reference>
<sequence length="784" mass="90481">MAMSARRLKRKMQAPKLPSTDPQFDKSFELLAQAIHEIHRKNASNLSYEELYRNAYIMVLQKRADTLYNGVKEVISDHLELVAETEVVPAFVKTTDTNARMSADAGTSFLMTLKRVWNDHTTSMIMIRDILMYMDKKHVKPANMPLVYDMGLELFRDKVIRSQKHPIQAQLTAVLLDQIKMERRGEQIDRSAIKGAVDMLVELYDQDKRENVYVVDFEPHFLETSSAFYLVESQALLAECDASEYMRKIEKRMNEEYNRTRHYLSPVTEPKIRNIVETQLITNHAKTIMEMENSGLRPMLAASAIEDLSRMYKLFSRVPEGLNEMRTYIKNYVLELGNLINAKVDSANDNTKPKDKDGAGAGDKPATTTGSLYTALRWVQDILELQEKFNKIIDFAVLKDKSFQTAVNEAFETFINANPRSPEYISLFIDENLKKGLKGKTEEEVDNILDHTITLFRFIREKDVFERYYKQHLAKRLLFGRSVSDDAERSMITKLKVECGYQFTTKLEGMFNDIRISADTVTAYKDYLDASGIEKPKIDMASTILTSTFWPMSASTSPKWIMPAEITDACQSFEKFYYGRHNGRRLTWQPNMGTADIKASFNTKRHDLNVSTYGMAILLLFNEVPDEQCLTTSDIQAQTDINDIDLRRTLQSLACGKYKILIKEPKGKEVDTTDKFYLNVNFTCPLARIKIQTVATKVETESERKTTHEKVDKLRKHQIEAAIVRIMKDRKTMDHNLLIAEVVKQLSNRFNPSPQMIKKRIEELIDREYLERNAGDRKSYNYLA</sequence>